<reference evidence="6 7" key="1">
    <citation type="submission" date="2016-11" db="EMBL/GenBank/DDBJ databases">
        <authorList>
            <person name="Jaros S."/>
            <person name="Januszkiewicz K."/>
            <person name="Wedrychowicz H."/>
        </authorList>
    </citation>
    <scope>NUCLEOTIDE SEQUENCE [LARGE SCALE GENOMIC DNA]</scope>
    <source>
        <strain evidence="6 7">DSM 24574</strain>
    </source>
</reference>
<dbReference type="GO" id="GO:0000272">
    <property type="term" value="P:polysaccharide catabolic process"/>
    <property type="evidence" value="ECO:0007669"/>
    <property type="project" value="InterPro"/>
</dbReference>
<keyword evidence="4" id="KW-0812">Transmembrane</keyword>
<feature type="transmembrane region" description="Helical" evidence="4">
    <location>
        <begin position="21"/>
        <end position="39"/>
    </location>
</feature>
<evidence type="ECO:0000256" key="3">
    <source>
        <dbReference type="RuleBase" id="RU361153"/>
    </source>
</evidence>
<evidence type="ECO:0000256" key="2">
    <source>
        <dbReference type="ARBA" id="ARBA00023295"/>
    </source>
</evidence>
<sequence>MSMKTALVKKSNWSSRVRGQALYAAAILALILVVVLLYSCKDDEGGGPDPDPTSSKTFTVDGTRLLDPCGDAVILKGLNKMSVFDENDPEGAVYFPEIAKTGANSVRIVWQKTNSEGKATSLTTLEALIKNCIKEKMIPIVEMHEATCNLNGLNDLVNFWSSAPVVALVQKYQHALLVNIANEAGDYSVTAPQFETAYKSAITTLRTAGINTPLIIDAPDCGKNLELIVPIAAGLVSHDPKHNILFSAHPYWSKVDGATPQFIAGQLNAAASAGVPLILGEVCAFGGYPGDNVPEYYGCSAEGAVDYASILTEAAKHNIGWLLWEWGPGNGYYNVDPVVLCPTMDISTNGTYASVQAITPNDPNAWAKDAVITGAYSIKNTAVKSTYIQNGFVCQ</sequence>
<dbReference type="SUPFAM" id="SSF51445">
    <property type="entry name" value="(Trans)glycosidases"/>
    <property type="match status" value="1"/>
</dbReference>
<organism evidence="6 7">
    <name type="scientific">Chryseolinea serpens</name>
    <dbReference type="NCBI Taxonomy" id="947013"/>
    <lineage>
        <taxon>Bacteria</taxon>
        <taxon>Pseudomonadati</taxon>
        <taxon>Bacteroidota</taxon>
        <taxon>Cytophagia</taxon>
        <taxon>Cytophagales</taxon>
        <taxon>Fulvivirgaceae</taxon>
        <taxon>Chryseolinea</taxon>
    </lineage>
</organism>
<keyword evidence="4" id="KW-0472">Membrane</keyword>
<dbReference type="EMBL" id="FQWQ01000002">
    <property type="protein sequence ID" value="SHH16370.1"/>
    <property type="molecule type" value="Genomic_DNA"/>
</dbReference>
<keyword evidence="4" id="KW-1133">Transmembrane helix</keyword>
<evidence type="ECO:0000256" key="4">
    <source>
        <dbReference type="SAM" id="Phobius"/>
    </source>
</evidence>
<keyword evidence="2 3" id="KW-0326">Glycosidase</keyword>
<evidence type="ECO:0000259" key="5">
    <source>
        <dbReference type="Pfam" id="PF00150"/>
    </source>
</evidence>
<accession>A0A1M5QRG8</accession>
<dbReference type="GO" id="GO:0004553">
    <property type="term" value="F:hydrolase activity, hydrolyzing O-glycosyl compounds"/>
    <property type="evidence" value="ECO:0007669"/>
    <property type="project" value="InterPro"/>
</dbReference>
<comment type="similarity">
    <text evidence="3">Belongs to the glycosyl hydrolase 5 (cellulase A) family.</text>
</comment>
<evidence type="ECO:0000256" key="1">
    <source>
        <dbReference type="ARBA" id="ARBA00022801"/>
    </source>
</evidence>
<protein>
    <submittedName>
        <fullName evidence="6">Mannan endo-1,4-beta-mannosidase</fullName>
    </submittedName>
</protein>
<dbReference type="Pfam" id="PF00150">
    <property type="entry name" value="Cellulase"/>
    <property type="match status" value="1"/>
</dbReference>
<keyword evidence="1 3" id="KW-0378">Hydrolase</keyword>
<gene>
    <name evidence="6" type="ORF">SAMN04488109_2958</name>
</gene>
<dbReference type="Gene3D" id="3.20.20.80">
    <property type="entry name" value="Glycosidases"/>
    <property type="match status" value="1"/>
</dbReference>
<dbReference type="InterPro" id="IPR017853">
    <property type="entry name" value="GH"/>
</dbReference>
<dbReference type="OrthoDB" id="9800925at2"/>
<keyword evidence="7" id="KW-1185">Reference proteome</keyword>
<dbReference type="AlphaFoldDB" id="A0A1M5QRG8"/>
<dbReference type="InterPro" id="IPR001547">
    <property type="entry name" value="Glyco_hydro_5"/>
</dbReference>
<dbReference type="Proteomes" id="UP000184212">
    <property type="component" value="Unassembled WGS sequence"/>
</dbReference>
<evidence type="ECO:0000313" key="7">
    <source>
        <dbReference type="Proteomes" id="UP000184212"/>
    </source>
</evidence>
<dbReference type="STRING" id="947013.SAMN04488109_2958"/>
<name>A0A1M5QRG8_9BACT</name>
<proteinExistence type="inferred from homology"/>
<feature type="domain" description="Glycoside hydrolase family 5" evidence="5">
    <location>
        <begin position="78"/>
        <end position="328"/>
    </location>
</feature>
<evidence type="ECO:0000313" key="6">
    <source>
        <dbReference type="EMBL" id="SHH16370.1"/>
    </source>
</evidence>